<dbReference type="GO" id="GO:0016757">
    <property type="term" value="F:glycosyltransferase activity"/>
    <property type="evidence" value="ECO:0007669"/>
    <property type="project" value="UniProtKB-KW"/>
</dbReference>
<evidence type="ECO:0000256" key="1">
    <source>
        <dbReference type="ARBA" id="ARBA00006739"/>
    </source>
</evidence>
<evidence type="ECO:0000256" key="3">
    <source>
        <dbReference type="ARBA" id="ARBA00022679"/>
    </source>
</evidence>
<feature type="transmembrane region" description="Helical" evidence="4">
    <location>
        <begin position="328"/>
        <end position="348"/>
    </location>
</feature>
<dbReference type="RefSeq" id="WP_183338690.1">
    <property type="nucleotide sequence ID" value="NZ_JACHNU010000001.1"/>
</dbReference>
<proteinExistence type="inferred from homology"/>
<dbReference type="Pfam" id="PF13641">
    <property type="entry name" value="Glyco_tranf_2_3"/>
    <property type="match status" value="1"/>
</dbReference>
<feature type="transmembrane region" description="Helical" evidence="4">
    <location>
        <begin position="302"/>
        <end position="322"/>
    </location>
</feature>
<accession>A0A840I7S8</accession>
<dbReference type="Gene3D" id="3.90.550.10">
    <property type="entry name" value="Spore Coat Polysaccharide Biosynthesis Protein SpsA, Chain A"/>
    <property type="match status" value="1"/>
</dbReference>
<dbReference type="SUPFAM" id="SSF53448">
    <property type="entry name" value="Nucleotide-diphospho-sugar transferases"/>
    <property type="match status" value="1"/>
</dbReference>
<dbReference type="EMBL" id="JACHNU010000001">
    <property type="protein sequence ID" value="MBB4660949.1"/>
    <property type="molecule type" value="Genomic_DNA"/>
</dbReference>
<gene>
    <name evidence="5" type="ORF">BDZ31_000522</name>
</gene>
<evidence type="ECO:0000256" key="4">
    <source>
        <dbReference type="SAM" id="Phobius"/>
    </source>
</evidence>
<dbReference type="PANTHER" id="PTHR43630">
    <property type="entry name" value="POLY-BETA-1,6-N-ACETYL-D-GLUCOSAMINE SYNTHASE"/>
    <property type="match status" value="1"/>
</dbReference>
<keyword evidence="6" id="KW-1185">Reference proteome</keyword>
<protein>
    <submittedName>
        <fullName evidence="5">GT2 family glycosyltransferase</fullName>
    </submittedName>
</protein>
<feature type="transmembrane region" description="Helical" evidence="4">
    <location>
        <begin position="6"/>
        <end position="29"/>
    </location>
</feature>
<dbReference type="InterPro" id="IPR029044">
    <property type="entry name" value="Nucleotide-diphossugar_trans"/>
</dbReference>
<evidence type="ECO:0000256" key="2">
    <source>
        <dbReference type="ARBA" id="ARBA00022676"/>
    </source>
</evidence>
<keyword evidence="4" id="KW-0812">Transmembrane</keyword>
<comment type="similarity">
    <text evidence="1">Belongs to the glycosyltransferase 2 family.</text>
</comment>
<organism evidence="5 6">
    <name type="scientific">Conexibacter arvalis</name>
    <dbReference type="NCBI Taxonomy" id="912552"/>
    <lineage>
        <taxon>Bacteria</taxon>
        <taxon>Bacillati</taxon>
        <taxon>Actinomycetota</taxon>
        <taxon>Thermoleophilia</taxon>
        <taxon>Solirubrobacterales</taxon>
        <taxon>Conexibacteraceae</taxon>
        <taxon>Conexibacter</taxon>
    </lineage>
</organism>
<dbReference type="AlphaFoldDB" id="A0A840I7S8"/>
<sequence>MPVVKLLFWLCAALVVYAQAGYGLLLALLSKLLPRRPARVGAALVPPADDDAAADALLPSVTVIVAAYQEESVIAEKVANLKALDYPAEKLEIVVACDGSPDATPQRAREAGADTVLELPRGGKIRAQDAGVRQARGAIVAFSDANAFWEPDALRRLVAPFAGQPDVGYVCGQVSFVNDGGTNQEGLYWRYEMALRGIESDLRSITAGNGAIYATRREAYVEVDPIMGHDLSFPFNMVKNGWRALYAADARATEKMVPSIEGEFARKRRMMTHGWPIVLRGRMLDPRGYGPLYGLMILSHRVLRYATPFLHLAVLSTSVVLARRGRPYALALLAQLGILAAAALARAIPARPFLVARYYVLTTAALGAGLLDVMRSETEAGWEPPEGTR</sequence>
<evidence type="ECO:0000313" key="6">
    <source>
        <dbReference type="Proteomes" id="UP000585272"/>
    </source>
</evidence>
<keyword evidence="2" id="KW-0328">Glycosyltransferase</keyword>
<reference evidence="5 6" key="1">
    <citation type="submission" date="2020-08" db="EMBL/GenBank/DDBJ databases">
        <title>Genomic Encyclopedia of Archaeal and Bacterial Type Strains, Phase II (KMG-II): from individual species to whole genera.</title>
        <authorList>
            <person name="Goeker M."/>
        </authorList>
    </citation>
    <scope>NUCLEOTIDE SEQUENCE [LARGE SCALE GENOMIC DNA]</scope>
    <source>
        <strain evidence="5 6">DSM 23288</strain>
    </source>
</reference>
<dbReference type="PANTHER" id="PTHR43630:SF1">
    <property type="entry name" value="POLY-BETA-1,6-N-ACETYL-D-GLUCOSAMINE SYNTHASE"/>
    <property type="match status" value="1"/>
</dbReference>
<dbReference type="Proteomes" id="UP000585272">
    <property type="component" value="Unassembled WGS sequence"/>
</dbReference>
<keyword evidence="4" id="KW-1133">Transmembrane helix</keyword>
<evidence type="ECO:0000313" key="5">
    <source>
        <dbReference type="EMBL" id="MBB4660949.1"/>
    </source>
</evidence>
<name>A0A840I7S8_9ACTN</name>
<keyword evidence="3 5" id="KW-0808">Transferase</keyword>
<comment type="caution">
    <text evidence="5">The sequence shown here is derived from an EMBL/GenBank/DDBJ whole genome shotgun (WGS) entry which is preliminary data.</text>
</comment>
<keyword evidence="4" id="KW-0472">Membrane</keyword>